<evidence type="ECO:0000313" key="2">
    <source>
        <dbReference type="EMBL" id="KAK5536614.1"/>
    </source>
</evidence>
<feature type="non-terminal residue" evidence="2">
    <location>
        <position position="1"/>
    </location>
</feature>
<organism evidence="2 3">
    <name type="scientific">Vermiconidia calcicola</name>
    <dbReference type="NCBI Taxonomy" id="1690605"/>
    <lineage>
        <taxon>Eukaryota</taxon>
        <taxon>Fungi</taxon>
        <taxon>Dikarya</taxon>
        <taxon>Ascomycota</taxon>
        <taxon>Pezizomycotina</taxon>
        <taxon>Dothideomycetes</taxon>
        <taxon>Dothideomycetidae</taxon>
        <taxon>Mycosphaerellales</taxon>
        <taxon>Extremaceae</taxon>
        <taxon>Vermiconidia</taxon>
    </lineage>
</organism>
<accession>A0AAV9QAY9</accession>
<gene>
    <name evidence="2" type="ORF">LTR25_005288</name>
</gene>
<dbReference type="EMBL" id="JAXLQG010000008">
    <property type="protein sequence ID" value="KAK5536614.1"/>
    <property type="molecule type" value="Genomic_DNA"/>
</dbReference>
<dbReference type="AlphaFoldDB" id="A0AAV9QAY9"/>
<feature type="region of interest" description="Disordered" evidence="1">
    <location>
        <begin position="37"/>
        <end position="56"/>
    </location>
</feature>
<comment type="caution">
    <text evidence="2">The sequence shown here is derived from an EMBL/GenBank/DDBJ whole genome shotgun (WGS) entry which is preliminary data.</text>
</comment>
<protein>
    <submittedName>
        <fullName evidence="2">Uncharacterized protein</fullName>
    </submittedName>
</protein>
<proteinExistence type="predicted"/>
<name>A0AAV9QAY9_9PEZI</name>
<keyword evidence="3" id="KW-1185">Reference proteome</keyword>
<evidence type="ECO:0000313" key="3">
    <source>
        <dbReference type="Proteomes" id="UP001345827"/>
    </source>
</evidence>
<reference evidence="2 3" key="1">
    <citation type="submission" date="2023-06" db="EMBL/GenBank/DDBJ databases">
        <title>Black Yeasts Isolated from many extreme environments.</title>
        <authorList>
            <person name="Coleine C."/>
            <person name="Stajich J.E."/>
            <person name="Selbmann L."/>
        </authorList>
    </citation>
    <scope>NUCLEOTIDE SEQUENCE [LARGE SCALE GENOMIC DNA]</scope>
    <source>
        <strain evidence="2 3">CCFEE 5887</strain>
    </source>
</reference>
<dbReference type="Proteomes" id="UP001345827">
    <property type="component" value="Unassembled WGS sequence"/>
</dbReference>
<sequence length="56" mass="6125">TSATMAVAAWNASCEFKFHVRGERAMYKTGSKVHVREEGAGREEEGTSALHSRADL</sequence>
<evidence type="ECO:0000256" key="1">
    <source>
        <dbReference type="SAM" id="MobiDB-lite"/>
    </source>
</evidence>